<dbReference type="GeneID" id="81407974"/>
<dbReference type="RefSeq" id="XP_056518634.1">
    <property type="nucleotide sequence ID" value="XM_056668804.1"/>
</dbReference>
<evidence type="ECO:0000313" key="1">
    <source>
        <dbReference type="EMBL" id="KAJ5124235.1"/>
    </source>
</evidence>
<keyword evidence="2" id="KW-1185">Reference proteome</keyword>
<sequence length="77" mass="8478">MTVEYPKRVRCVFYGFGKGVACLRETLGLELAGAEIAHGAFGVSSRRTEGPVAMEASNEKVLALALVREVWIVYQKF</sequence>
<dbReference type="Proteomes" id="UP001149079">
    <property type="component" value="Unassembled WGS sequence"/>
</dbReference>
<accession>A0A9W9GM70</accession>
<evidence type="ECO:0000313" key="2">
    <source>
        <dbReference type="Proteomes" id="UP001149079"/>
    </source>
</evidence>
<reference evidence="1" key="1">
    <citation type="submission" date="2022-11" db="EMBL/GenBank/DDBJ databases">
        <authorList>
            <person name="Petersen C."/>
        </authorList>
    </citation>
    <scope>NUCLEOTIDE SEQUENCE</scope>
    <source>
        <strain evidence="1">IBT 22155</strain>
    </source>
</reference>
<protein>
    <submittedName>
        <fullName evidence="1">Uncharacterized protein</fullName>
    </submittedName>
</protein>
<proteinExistence type="predicted"/>
<gene>
    <name evidence="1" type="ORF">N7515_008060</name>
</gene>
<reference evidence="1" key="2">
    <citation type="journal article" date="2023" name="IMA Fungus">
        <title>Comparative genomic study of the Penicillium genus elucidates a diverse pangenome and 15 lateral gene transfer events.</title>
        <authorList>
            <person name="Petersen C."/>
            <person name="Sorensen T."/>
            <person name="Nielsen M.R."/>
            <person name="Sondergaard T.E."/>
            <person name="Sorensen J.L."/>
            <person name="Fitzpatrick D.A."/>
            <person name="Frisvad J.C."/>
            <person name="Nielsen K.L."/>
        </authorList>
    </citation>
    <scope>NUCLEOTIDE SEQUENCE</scope>
    <source>
        <strain evidence="1">IBT 22155</strain>
    </source>
</reference>
<organism evidence="1 2">
    <name type="scientific">Penicillium bovifimosum</name>
    <dbReference type="NCBI Taxonomy" id="126998"/>
    <lineage>
        <taxon>Eukaryota</taxon>
        <taxon>Fungi</taxon>
        <taxon>Dikarya</taxon>
        <taxon>Ascomycota</taxon>
        <taxon>Pezizomycotina</taxon>
        <taxon>Eurotiomycetes</taxon>
        <taxon>Eurotiomycetidae</taxon>
        <taxon>Eurotiales</taxon>
        <taxon>Aspergillaceae</taxon>
        <taxon>Penicillium</taxon>
    </lineage>
</organism>
<dbReference type="EMBL" id="JAPQKL010000006">
    <property type="protein sequence ID" value="KAJ5124235.1"/>
    <property type="molecule type" value="Genomic_DNA"/>
</dbReference>
<dbReference type="AlphaFoldDB" id="A0A9W9GM70"/>
<comment type="caution">
    <text evidence="1">The sequence shown here is derived from an EMBL/GenBank/DDBJ whole genome shotgun (WGS) entry which is preliminary data.</text>
</comment>
<name>A0A9W9GM70_9EURO</name>